<keyword evidence="3" id="KW-1185">Reference proteome</keyword>
<dbReference type="InterPro" id="IPR011009">
    <property type="entry name" value="Kinase-like_dom_sf"/>
</dbReference>
<dbReference type="InParanoid" id="A0A0C3BJ88"/>
<dbReference type="HOGENOM" id="CLU_000288_7_18_1"/>
<evidence type="ECO:0000313" key="3">
    <source>
        <dbReference type="Proteomes" id="UP000054166"/>
    </source>
</evidence>
<accession>A0A0C3BJ88</accession>
<dbReference type="InterPro" id="IPR051681">
    <property type="entry name" value="Ser/Thr_Kinases-Pseudokinases"/>
</dbReference>
<dbReference type="Gene3D" id="1.10.510.10">
    <property type="entry name" value="Transferase(Phosphotransferase) domain 1"/>
    <property type="match status" value="1"/>
</dbReference>
<gene>
    <name evidence="2" type="ORF">PILCRDRAFT_816348</name>
</gene>
<dbReference type="SMART" id="SM00220">
    <property type="entry name" value="S_TKc"/>
    <property type="match status" value="1"/>
</dbReference>
<dbReference type="PANTHER" id="PTHR44329:SF214">
    <property type="entry name" value="PROTEIN KINASE DOMAIN-CONTAINING PROTEIN"/>
    <property type="match status" value="1"/>
</dbReference>
<dbReference type="PROSITE" id="PS50011">
    <property type="entry name" value="PROTEIN_KINASE_DOM"/>
    <property type="match status" value="1"/>
</dbReference>
<dbReference type="AlphaFoldDB" id="A0A0C3BJ88"/>
<evidence type="ECO:0000313" key="2">
    <source>
        <dbReference type="EMBL" id="KIM86393.1"/>
    </source>
</evidence>
<dbReference type="STRING" id="765440.A0A0C3BJ88"/>
<dbReference type="PRINTS" id="PR00109">
    <property type="entry name" value="TYRKINASE"/>
</dbReference>
<dbReference type="PROSITE" id="PS00108">
    <property type="entry name" value="PROTEIN_KINASE_ST"/>
    <property type="match status" value="1"/>
</dbReference>
<protein>
    <recommendedName>
        <fullName evidence="1">Protein kinase domain-containing protein</fullName>
    </recommendedName>
</protein>
<dbReference type="SUPFAM" id="SSF56112">
    <property type="entry name" value="Protein kinase-like (PK-like)"/>
    <property type="match status" value="1"/>
</dbReference>
<dbReference type="Proteomes" id="UP000054166">
    <property type="component" value="Unassembled WGS sequence"/>
</dbReference>
<dbReference type="PANTHER" id="PTHR44329">
    <property type="entry name" value="SERINE/THREONINE-PROTEIN KINASE TNNI3K-RELATED"/>
    <property type="match status" value="1"/>
</dbReference>
<dbReference type="InterPro" id="IPR001245">
    <property type="entry name" value="Ser-Thr/Tyr_kinase_cat_dom"/>
</dbReference>
<dbReference type="InterPro" id="IPR008271">
    <property type="entry name" value="Ser/Thr_kinase_AS"/>
</dbReference>
<proteinExistence type="predicted"/>
<feature type="domain" description="Protein kinase" evidence="1">
    <location>
        <begin position="22"/>
        <end position="305"/>
    </location>
</feature>
<organism evidence="2 3">
    <name type="scientific">Piloderma croceum (strain F 1598)</name>
    <dbReference type="NCBI Taxonomy" id="765440"/>
    <lineage>
        <taxon>Eukaryota</taxon>
        <taxon>Fungi</taxon>
        <taxon>Dikarya</taxon>
        <taxon>Basidiomycota</taxon>
        <taxon>Agaricomycotina</taxon>
        <taxon>Agaricomycetes</taxon>
        <taxon>Agaricomycetidae</taxon>
        <taxon>Atheliales</taxon>
        <taxon>Atheliaceae</taxon>
        <taxon>Piloderma</taxon>
    </lineage>
</organism>
<evidence type="ECO:0000259" key="1">
    <source>
        <dbReference type="PROSITE" id="PS50011"/>
    </source>
</evidence>
<sequence>MATGAPVDYCAHSYKMSLDNLTGMVRKIQSDYFAYSLLTEIWMGEWSRGRSKLIVAVKVIRGGSSGMTNDFEGLDMKLLREARIWSQLDHPNIMRFYGVCYDLGRPSAPCLVCPYFKNGNVEQYLQINPAADRMKLVSQVADGVAYLHGRRIIHGDIKSRNILVSDDGEACIADFGLSRELEVSGFTAEFVRGTIRWMAHELLSYEYYGGSVPLITAASDTWAFGMTALEILTGQIPFYWLHGNSTVILFVIHGGRPSHRDYPWISQGVWQVLEGCWHEHPAQRPSMLSLSLCLFGATREIHRDVSL</sequence>
<dbReference type="InterPro" id="IPR000719">
    <property type="entry name" value="Prot_kinase_dom"/>
</dbReference>
<dbReference type="OrthoDB" id="346907at2759"/>
<reference evidence="3" key="2">
    <citation type="submission" date="2015-01" db="EMBL/GenBank/DDBJ databases">
        <title>Evolutionary Origins and Diversification of the Mycorrhizal Mutualists.</title>
        <authorList>
            <consortium name="DOE Joint Genome Institute"/>
            <consortium name="Mycorrhizal Genomics Consortium"/>
            <person name="Kohler A."/>
            <person name="Kuo A."/>
            <person name="Nagy L.G."/>
            <person name="Floudas D."/>
            <person name="Copeland A."/>
            <person name="Barry K.W."/>
            <person name="Cichocki N."/>
            <person name="Veneault-Fourrey C."/>
            <person name="LaButti K."/>
            <person name="Lindquist E.A."/>
            <person name="Lipzen A."/>
            <person name="Lundell T."/>
            <person name="Morin E."/>
            <person name="Murat C."/>
            <person name="Riley R."/>
            <person name="Ohm R."/>
            <person name="Sun H."/>
            <person name="Tunlid A."/>
            <person name="Henrissat B."/>
            <person name="Grigoriev I.V."/>
            <person name="Hibbett D.S."/>
            <person name="Martin F."/>
        </authorList>
    </citation>
    <scope>NUCLEOTIDE SEQUENCE [LARGE SCALE GENOMIC DNA]</scope>
    <source>
        <strain evidence="3">F 1598</strain>
    </source>
</reference>
<dbReference type="Pfam" id="PF07714">
    <property type="entry name" value="PK_Tyr_Ser-Thr"/>
    <property type="match status" value="1"/>
</dbReference>
<name>A0A0C3BJ88_PILCF</name>
<reference evidence="2 3" key="1">
    <citation type="submission" date="2014-04" db="EMBL/GenBank/DDBJ databases">
        <authorList>
            <consortium name="DOE Joint Genome Institute"/>
            <person name="Kuo A."/>
            <person name="Tarkka M."/>
            <person name="Buscot F."/>
            <person name="Kohler A."/>
            <person name="Nagy L.G."/>
            <person name="Floudas D."/>
            <person name="Copeland A."/>
            <person name="Barry K.W."/>
            <person name="Cichocki N."/>
            <person name="Veneault-Fourrey C."/>
            <person name="LaButti K."/>
            <person name="Lindquist E.A."/>
            <person name="Lipzen A."/>
            <person name="Lundell T."/>
            <person name="Morin E."/>
            <person name="Murat C."/>
            <person name="Sun H."/>
            <person name="Tunlid A."/>
            <person name="Henrissat B."/>
            <person name="Grigoriev I.V."/>
            <person name="Hibbett D.S."/>
            <person name="Martin F."/>
            <person name="Nordberg H.P."/>
            <person name="Cantor M.N."/>
            <person name="Hua S.X."/>
        </authorList>
    </citation>
    <scope>NUCLEOTIDE SEQUENCE [LARGE SCALE GENOMIC DNA]</scope>
    <source>
        <strain evidence="2 3">F 1598</strain>
    </source>
</reference>
<dbReference type="EMBL" id="KN832982">
    <property type="protein sequence ID" value="KIM86393.1"/>
    <property type="molecule type" value="Genomic_DNA"/>
</dbReference>
<dbReference type="GO" id="GO:0005524">
    <property type="term" value="F:ATP binding"/>
    <property type="evidence" value="ECO:0007669"/>
    <property type="project" value="InterPro"/>
</dbReference>
<dbReference type="GO" id="GO:0004674">
    <property type="term" value="F:protein serine/threonine kinase activity"/>
    <property type="evidence" value="ECO:0007669"/>
    <property type="project" value="TreeGrafter"/>
</dbReference>